<feature type="transmembrane region" description="Helical" evidence="5">
    <location>
        <begin position="96"/>
        <end position="113"/>
    </location>
</feature>
<comment type="caution">
    <text evidence="6">The sequence shown here is derived from an EMBL/GenBank/DDBJ whole genome shotgun (WGS) entry which is preliminary data.</text>
</comment>
<evidence type="ECO:0000256" key="4">
    <source>
        <dbReference type="ARBA" id="ARBA00023136"/>
    </source>
</evidence>
<evidence type="ECO:0000313" key="7">
    <source>
        <dbReference type="Proteomes" id="UP001183794"/>
    </source>
</evidence>
<organism evidence="6 7">
    <name type="scientific">Enteractinococcus fodinae</name>
    <dbReference type="NCBI Taxonomy" id="684663"/>
    <lineage>
        <taxon>Bacteria</taxon>
        <taxon>Bacillati</taxon>
        <taxon>Actinomycetota</taxon>
        <taxon>Actinomycetes</taxon>
        <taxon>Micrococcales</taxon>
        <taxon>Micrococcaceae</taxon>
    </lineage>
</organism>
<feature type="transmembrane region" description="Helical" evidence="5">
    <location>
        <begin position="55"/>
        <end position="75"/>
    </location>
</feature>
<feature type="transmembrane region" description="Helical" evidence="5">
    <location>
        <begin position="28"/>
        <end position="49"/>
    </location>
</feature>
<sequence>MTSKPTTARKSRPSIDPKALLTKPRARGWIHLVATPLALIATMLSVAVPETFTERLSVAIFGICSVVLFGSSAVYHRGNWSPRVMAALRRLDHSNIFLLIAGTYTPLAVMLLPQSQMQLLLTVIWIAALGGILMRQFWIWAPRWVYVPIYIALGWVAVWYLPDFYAASGGLVVSFIVLGGVFYTLGAVVYALKRPNFFPYSFGFHEIFHVCTVIAWACHYVAILVSM</sequence>
<dbReference type="Proteomes" id="UP001183794">
    <property type="component" value="Unassembled WGS sequence"/>
</dbReference>
<evidence type="ECO:0000256" key="5">
    <source>
        <dbReference type="SAM" id="Phobius"/>
    </source>
</evidence>
<dbReference type="InterPro" id="IPR004254">
    <property type="entry name" value="AdipoR/HlyIII-related"/>
</dbReference>
<dbReference type="RefSeq" id="WP_310173723.1">
    <property type="nucleotide sequence ID" value="NZ_BAABHE010000001.1"/>
</dbReference>
<reference evidence="6 7" key="1">
    <citation type="submission" date="2023-07" db="EMBL/GenBank/DDBJ databases">
        <title>Sequencing the genomes of 1000 actinobacteria strains.</title>
        <authorList>
            <person name="Klenk H.-P."/>
        </authorList>
    </citation>
    <scope>NUCLEOTIDE SEQUENCE [LARGE SCALE GENOMIC DNA]</scope>
    <source>
        <strain evidence="6 7">DSM 22966</strain>
    </source>
</reference>
<dbReference type="Pfam" id="PF03006">
    <property type="entry name" value="HlyIII"/>
    <property type="match status" value="1"/>
</dbReference>
<feature type="transmembrane region" description="Helical" evidence="5">
    <location>
        <begin position="167"/>
        <end position="192"/>
    </location>
</feature>
<gene>
    <name evidence="6" type="ORF">J2S62_001740</name>
</gene>
<comment type="subcellular location">
    <subcellularLocation>
        <location evidence="1">Membrane</location>
        <topology evidence="1">Multi-pass membrane protein</topology>
    </subcellularLocation>
</comment>
<name>A0ABU2B1K6_9MICC</name>
<keyword evidence="2 5" id="KW-0812">Transmembrane</keyword>
<protein>
    <submittedName>
        <fullName evidence="6">Hemolysin III</fullName>
    </submittedName>
</protein>
<dbReference type="PANTHER" id="PTHR20855:SF3">
    <property type="entry name" value="LD03007P"/>
    <property type="match status" value="1"/>
</dbReference>
<keyword evidence="3 5" id="KW-1133">Transmembrane helix</keyword>
<evidence type="ECO:0000256" key="3">
    <source>
        <dbReference type="ARBA" id="ARBA00022989"/>
    </source>
</evidence>
<feature type="transmembrane region" description="Helical" evidence="5">
    <location>
        <begin position="144"/>
        <end position="161"/>
    </location>
</feature>
<evidence type="ECO:0000256" key="2">
    <source>
        <dbReference type="ARBA" id="ARBA00022692"/>
    </source>
</evidence>
<feature type="transmembrane region" description="Helical" evidence="5">
    <location>
        <begin position="204"/>
        <end position="225"/>
    </location>
</feature>
<accession>A0ABU2B1K6</accession>
<feature type="transmembrane region" description="Helical" evidence="5">
    <location>
        <begin position="119"/>
        <end position="137"/>
    </location>
</feature>
<keyword evidence="7" id="KW-1185">Reference proteome</keyword>
<proteinExistence type="predicted"/>
<dbReference type="PANTHER" id="PTHR20855">
    <property type="entry name" value="ADIPOR/PROGESTIN RECEPTOR-RELATED"/>
    <property type="match status" value="1"/>
</dbReference>
<evidence type="ECO:0000313" key="6">
    <source>
        <dbReference type="EMBL" id="MDR7347483.1"/>
    </source>
</evidence>
<evidence type="ECO:0000256" key="1">
    <source>
        <dbReference type="ARBA" id="ARBA00004141"/>
    </source>
</evidence>
<dbReference type="EMBL" id="JAVDYJ010000001">
    <property type="protein sequence ID" value="MDR7347483.1"/>
    <property type="molecule type" value="Genomic_DNA"/>
</dbReference>
<keyword evidence="4 5" id="KW-0472">Membrane</keyword>